<dbReference type="Proteomes" id="UP000294933">
    <property type="component" value="Unassembled WGS sequence"/>
</dbReference>
<evidence type="ECO:0000256" key="1">
    <source>
        <dbReference type="ARBA" id="ARBA00022741"/>
    </source>
</evidence>
<dbReference type="InterPro" id="IPR051681">
    <property type="entry name" value="Ser/Thr_Kinases-Pseudokinases"/>
</dbReference>
<evidence type="ECO:0000259" key="3">
    <source>
        <dbReference type="PROSITE" id="PS50011"/>
    </source>
</evidence>
<dbReference type="Pfam" id="PF07714">
    <property type="entry name" value="PK_Tyr_Ser-Thr"/>
    <property type="match status" value="1"/>
</dbReference>
<reference evidence="4 5" key="1">
    <citation type="submission" date="2018-06" db="EMBL/GenBank/DDBJ databases">
        <title>A transcriptomic atlas of mushroom development highlights an independent origin of complex multicellularity.</title>
        <authorList>
            <consortium name="DOE Joint Genome Institute"/>
            <person name="Krizsan K."/>
            <person name="Almasi E."/>
            <person name="Merenyi Z."/>
            <person name="Sahu N."/>
            <person name="Viragh M."/>
            <person name="Koszo T."/>
            <person name="Mondo S."/>
            <person name="Kiss B."/>
            <person name="Balint B."/>
            <person name="Kues U."/>
            <person name="Barry K."/>
            <person name="Hegedus J.C."/>
            <person name="Henrissat B."/>
            <person name="Johnson J."/>
            <person name="Lipzen A."/>
            <person name="Ohm R."/>
            <person name="Nagy I."/>
            <person name="Pangilinan J."/>
            <person name="Yan J."/>
            <person name="Xiong Y."/>
            <person name="Grigoriev I.V."/>
            <person name="Hibbett D.S."/>
            <person name="Nagy L.G."/>
        </authorList>
    </citation>
    <scope>NUCLEOTIDE SEQUENCE [LARGE SCALE GENOMIC DNA]</scope>
    <source>
        <strain evidence="4 5">SZMC22713</strain>
    </source>
</reference>
<evidence type="ECO:0000256" key="2">
    <source>
        <dbReference type="ARBA" id="ARBA00022840"/>
    </source>
</evidence>
<proteinExistence type="predicted"/>
<dbReference type="InterPro" id="IPR008266">
    <property type="entry name" value="Tyr_kinase_AS"/>
</dbReference>
<dbReference type="GO" id="GO:0004674">
    <property type="term" value="F:protein serine/threonine kinase activity"/>
    <property type="evidence" value="ECO:0007669"/>
    <property type="project" value="TreeGrafter"/>
</dbReference>
<keyword evidence="2" id="KW-0067">ATP-binding</keyword>
<keyword evidence="4" id="KW-0808">Transferase</keyword>
<evidence type="ECO:0000313" key="5">
    <source>
        <dbReference type="Proteomes" id="UP000294933"/>
    </source>
</evidence>
<feature type="domain" description="Protein kinase" evidence="3">
    <location>
        <begin position="1"/>
        <end position="172"/>
    </location>
</feature>
<dbReference type="PANTHER" id="PTHR44329:SF298">
    <property type="entry name" value="MIXED LINEAGE KINASE DOMAIN-LIKE PROTEIN"/>
    <property type="match status" value="1"/>
</dbReference>
<dbReference type="PROSITE" id="PS50011">
    <property type="entry name" value="PROTEIN_KINASE_DOM"/>
    <property type="match status" value="1"/>
</dbReference>
<accession>A0A4Y7PKG1</accession>
<keyword evidence="4" id="KW-0418">Kinase</keyword>
<dbReference type="SUPFAM" id="SSF56112">
    <property type="entry name" value="Protein kinase-like (PK-like)"/>
    <property type="match status" value="1"/>
</dbReference>
<dbReference type="Gene3D" id="1.10.510.10">
    <property type="entry name" value="Transferase(Phosphotransferase) domain 1"/>
    <property type="match status" value="1"/>
</dbReference>
<keyword evidence="5" id="KW-1185">Reference proteome</keyword>
<keyword evidence="1" id="KW-0547">Nucleotide-binding</keyword>
<dbReference type="VEuPathDB" id="FungiDB:BD410DRAFT_731986"/>
<dbReference type="InterPro" id="IPR001245">
    <property type="entry name" value="Ser-Thr/Tyr_kinase_cat_dom"/>
</dbReference>
<dbReference type="AlphaFoldDB" id="A0A4Y7PKG1"/>
<evidence type="ECO:0000313" key="4">
    <source>
        <dbReference type="EMBL" id="TDL15887.1"/>
    </source>
</evidence>
<dbReference type="PROSITE" id="PS00109">
    <property type="entry name" value="PROTEIN_KINASE_TYR"/>
    <property type="match status" value="1"/>
</dbReference>
<dbReference type="GO" id="GO:0005524">
    <property type="term" value="F:ATP binding"/>
    <property type="evidence" value="ECO:0007669"/>
    <property type="project" value="UniProtKB-KW"/>
</dbReference>
<gene>
    <name evidence="4" type="ORF">BD410DRAFT_731986</name>
</gene>
<dbReference type="EMBL" id="ML170258">
    <property type="protein sequence ID" value="TDL15887.1"/>
    <property type="molecule type" value="Genomic_DNA"/>
</dbReference>
<dbReference type="InterPro" id="IPR000719">
    <property type="entry name" value="Prot_kinase_dom"/>
</dbReference>
<organism evidence="4 5">
    <name type="scientific">Rickenella mellea</name>
    <dbReference type="NCBI Taxonomy" id="50990"/>
    <lineage>
        <taxon>Eukaryota</taxon>
        <taxon>Fungi</taxon>
        <taxon>Dikarya</taxon>
        <taxon>Basidiomycota</taxon>
        <taxon>Agaricomycotina</taxon>
        <taxon>Agaricomycetes</taxon>
        <taxon>Hymenochaetales</taxon>
        <taxon>Rickenellaceae</taxon>
        <taxon>Rickenella</taxon>
    </lineage>
</organism>
<name>A0A4Y7PKG1_9AGAM</name>
<dbReference type="PANTHER" id="PTHR44329">
    <property type="entry name" value="SERINE/THREONINE-PROTEIN KINASE TNNI3K-RELATED"/>
    <property type="match status" value="1"/>
</dbReference>
<dbReference type="STRING" id="50990.A0A4Y7PKG1"/>
<dbReference type="OrthoDB" id="26722at2759"/>
<dbReference type="InterPro" id="IPR011009">
    <property type="entry name" value="Kinase-like_dom_sf"/>
</dbReference>
<protein>
    <submittedName>
        <fullName evidence="4">Kinase-like protein</fullName>
    </submittedName>
</protein>
<sequence length="172" mass="19598">MQLQAFSDAIKDWSRLNHRNIVSFLGYTLTEEGFPSLITPWVCNLSVIEYVKANGEADTVHMVKGVADGLAYLHEQRIIHGDLRSDNVLVSDGKPLLTDFGMSRLLRTMQALRDIRDCMKNIRWMAVELVNPFSNHSTDEMNESGWSDSVTVERTMQTDVWAFGMVAYVRLQ</sequence>